<reference evidence="1" key="1">
    <citation type="submission" date="2020-05" db="EMBL/GenBank/DDBJ databases">
        <title>Sulfur intermediates as new biogeochemical hubs in an aquatic model microbial ecosystem.</title>
        <authorList>
            <person name="Vigneron A."/>
        </authorList>
    </citation>
    <scope>NUCLEOTIDE SEQUENCE</scope>
    <source>
        <strain evidence="1">Bin.250</strain>
    </source>
</reference>
<proteinExistence type="predicted"/>
<evidence type="ECO:0000313" key="2">
    <source>
        <dbReference type="Proteomes" id="UP000754644"/>
    </source>
</evidence>
<accession>A0A972W0E0</accession>
<dbReference type="EMBL" id="JABMOJ010000442">
    <property type="protein sequence ID" value="NQV66007.1"/>
    <property type="molecule type" value="Genomic_DNA"/>
</dbReference>
<dbReference type="AlphaFoldDB" id="A0A972W0E0"/>
<dbReference type="Proteomes" id="UP000754644">
    <property type="component" value="Unassembled WGS sequence"/>
</dbReference>
<name>A0A972W0E0_9GAMM</name>
<comment type="caution">
    <text evidence="1">The sequence shown here is derived from an EMBL/GenBank/DDBJ whole genome shotgun (WGS) entry which is preliminary data.</text>
</comment>
<sequence>MSEQAYAQLWQAEVAGLQPLEMAVAGGHLAHNLAQVFIAGYQAAIRASFALNNSHWIAYVASEDRTPGSLQSAVTYDPVNATISGVKTWVAAVKNIDSLVVKVGQGAQARYLHLSVASPGVRLTPRPPGQFLADLSQGSVEFDQAPVLPEQQLDGRVAGQFRFLEPLYIYVAFLAFIKPRMTESGQVDALLSMAAILAGADFQLSATAQQYALFDQGVQDCLRQFEAQATPASESWATDRRLIEMYSNAIQQRATVAE</sequence>
<organism evidence="1 2">
    <name type="scientific">SAR86 cluster bacterium</name>
    <dbReference type="NCBI Taxonomy" id="2030880"/>
    <lineage>
        <taxon>Bacteria</taxon>
        <taxon>Pseudomonadati</taxon>
        <taxon>Pseudomonadota</taxon>
        <taxon>Gammaproteobacteria</taxon>
        <taxon>SAR86 cluster</taxon>
    </lineage>
</organism>
<gene>
    <name evidence="1" type="ORF">HQ497_11650</name>
</gene>
<protein>
    <submittedName>
        <fullName evidence="1">Uncharacterized protein</fullName>
    </submittedName>
</protein>
<evidence type="ECO:0000313" key="1">
    <source>
        <dbReference type="EMBL" id="NQV66007.1"/>
    </source>
</evidence>